<dbReference type="PANTHER" id="PTHR42831:SF1">
    <property type="entry name" value="FE-S PROTEIN MATURATION AUXILIARY FACTOR YITW"/>
    <property type="match status" value="1"/>
</dbReference>
<dbReference type="EMBL" id="JAPMLT010000003">
    <property type="protein sequence ID" value="MCX7570052.1"/>
    <property type="molecule type" value="Genomic_DNA"/>
</dbReference>
<dbReference type="InterPro" id="IPR034904">
    <property type="entry name" value="FSCA_dom_sf"/>
</dbReference>
<evidence type="ECO:0000259" key="1">
    <source>
        <dbReference type="Pfam" id="PF01883"/>
    </source>
</evidence>
<dbReference type="InterPro" id="IPR002744">
    <property type="entry name" value="MIP18-like"/>
</dbReference>
<organism evidence="2 3">
    <name type="scientific">Tumebacillus lacus</name>
    <dbReference type="NCBI Taxonomy" id="2995335"/>
    <lineage>
        <taxon>Bacteria</taxon>
        <taxon>Bacillati</taxon>
        <taxon>Bacillota</taxon>
        <taxon>Bacilli</taxon>
        <taxon>Bacillales</taxon>
        <taxon>Alicyclobacillaceae</taxon>
        <taxon>Tumebacillus</taxon>
    </lineage>
</organism>
<dbReference type="RefSeq" id="WP_267151295.1">
    <property type="nucleotide sequence ID" value="NZ_JAPMLT010000003.1"/>
</dbReference>
<keyword evidence="3" id="KW-1185">Reference proteome</keyword>
<gene>
    <name evidence="2" type="ORF">OS242_08750</name>
</gene>
<sequence length="102" mass="11560">MVTTEQVRAKLEEVFDPELMIDIVNLGLIYGIGISGDGREVRIKMTLTTLGCPAFDSMRQEIIGRVAELPGVQQVDVDLTFDPPWSREKMSEEARTLLRYLF</sequence>
<reference evidence="2 3" key="1">
    <citation type="submission" date="2022-11" db="EMBL/GenBank/DDBJ databases">
        <title>Study of microbial diversity in lake waters.</title>
        <authorList>
            <person name="Zhang J."/>
        </authorList>
    </citation>
    <scope>NUCLEOTIDE SEQUENCE [LARGE SCALE GENOMIC DNA]</scope>
    <source>
        <strain evidence="2 3">DT12</strain>
    </source>
</reference>
<comment type="caution">
    <text evidence="2">The sequence shown here is derived from an EMBL/GenBank/DDBJ whole genome shotgun (WGS) entry which is preliminary data.</text>
</comment>
<evidence type="ECO:0000313" key="3">
    <source>
        <dbReference type="Proteomes" id="UP001208017"/>
    </source>
</evidence>
<dbReference type="Pfam" id="PF01883">
    <property type="entry name" value="FeS_assembly_P"/>
    <property type="match status" value="1"/>
</dbReference>
<dbReference type="Proteomes" id="UP001208017">
    <property type="component" value="Unassembled WGS sequence"/>
</dbReference>
<accession>A0ABT3X2N9</accession>
<feature type="domain" description="MIP18 family-like" evidence="1">
    <location>
        <begin position="5"/>
        <end position="77"/>
    </location>
</feature>
<evidence type="ECO:0000313" key="2">
    <source>
        <dbReference type="EMBL" id="MCX7570052.1"/>
    </source>
</evidence>
<dbReference type="InterPro" id="IPR052339">
    <property type="entry name" value="Fe-S_Maturation_MIP18"/>
</dbReference>
<dbReference type="Gene3D" id="3.30.300.130">
    <property type="entry name" value="Fe-S cluster assembly (FSCA)"/>
    <property type="match status" value="1"/>
</dbReference>
<name>A0ABT3X2N9_9BACL</name>
<dbReference type="PANTHER" id="PTHR42831">
    <property type="entry name" value="FE-S PROTEIN MATURATION AUXILIARY FACTOR YITW"/>
    <property type="match status" value="1"/>
</dbReference>
<dbReference type="SUPFAM" id="SSF117916">
    <property type="entry name" value="Fe-S cluster assembly (FSCA) domain-like"/>
    <property type="match status" value="1"/>
</dbReference>
<proteinExistence type="predicted"/>
<protein>
    <submittedName>
        <fullName evidence="2">Metal-sulfur cluster assembly factor</fullName>
    </submittedName>
</protein>